<dbReference type="InterPro" id="IPR029071">
    <property type="entry name" value="Ubiquitin-like_domsf"/>
</dbReference>
<reference evidence="3" key="1">
    <citation type="submission" date="2021-02" db="EMBL/GenBank/DDBJ databases">
        <authorList>
            <person name="Dougan E. K."/>
            <person name="Rhodes N."/>
            <person name="Thang M."/>
            <person name="Chan C."/>
        </authorList>
    </citation>
    <scope>NUCLEOTIDE SEQUENCE</scope>
</reference>
<keyword evidence="4" id="KW-1185">Reference proteome</keyword>
<evidence type="ECO:0000313" key="4">
    <source>
        <dbReference type="Proteomes" id="UP000601435"/>
    </source>
</evidence>
<evidence type="ECO:0000259" key="2">
    <source>
        <dbReference type="PROSITE" id="PS50053"/>
    </source>
</evidence>
<sequence length="119" mass="13404">MLRVWLASGALLVSVPVEELSDVKSLKRNLQLLCKVPRFRQRLLHQGVALDDKERLELPTDVHLVMLPFASATEEQRDELVNAVEQNRLPQIEEILQRPQDPSLTDTLGRTPLGMASDG</sequence>
<dbReference type="CDD" id="cd17039">
    <property type="entry name" value="Ubl_ubiquitin_like"/>
    <property type="match status" value="1"/>
</dbReference>
<accession>A0A813A7N2</accession>
<evidence type="ECO:0000256" key="1">
    <source>
        <dbReference type="SAM" id="MobiDB-lite"/>
    </source>
</evidence>
<dbReference type="InterPro" id="IPR000626">
    <property type="entry name" value="Ubiquitin-like_dom"/>
</dbReference>
<dbReference type="Proteomes" id="UP000601435">
    <property type="component" value="Unassembled WGS sequence"/>
</dbReference>
<dbReference type="OrthoDB" id="444669at2759"/>
<dbReference type="SUPFAM" id="SSF54236">
    <property type="entry name" value="Ubiquitin-like"/>
    <property type="match status" value="1"/>
</dbReference>
<comment type="caution">
    <text evidence="3">The sequence shown here is derived from an EMBL/GenBank/DDBJ whole genome shotgun (WGS) entry which is preliminary data.</text>
</comment>
<feature type="domain" description="Ubiquitin-like" evidence="2">
    <location>
        <begin position="1"/>
        <end position="57"/>
    </location>
</feature>
<dbReference type="EMBL" id="CAJNJA010054558">
    <property type="protein sequence ID" value="CAE7853601.1"/>
    <property type="molecule type" value="Genomic_DNA"/>
</dbReference>
<protein>
    <submittedName>
        <fullName evidence="3">ANK1 protein</fullName>
    </submittedName>
</protein>
<proteinExistence type="predicted"/>
<feature type="region of interest" description="Disordered" evidence="1">
    <location>
        <begin position="92"/>
        <end position="119"/>
    </location>
</feature>
<dbReference type="PROSITE" id="PS50053">
    <property type="entry name" value="UBIQUITIN_2"/>
    <property type="match status" value="1"/>
</dbReference>
<dbReference type="AlphaFoldDB" id="A0A813A7N2"/>
<organism evidence="3 4">
    <name type="scientific">Symbiodinium necroappetens</name>
    <dbReference type="NCBI Taxonomy" id="1628268"/>
    <lineage>
        <taxon>Eukaryota</taxon>
        <taxon>Sar</taxon>
        <taxon>Alveolata</taxon>
        <taxon>Dinophyceae</taxon>
        <taxon>Suessiales</taxon>
        <taxon>Symbiodiniaceae</taxon>
        <taxon>Symbiodinium</taxon>
    </lineage>
</organism>
<gene>
    <name evidence="3" type="primary">ANK1</name>
    <name evidence="3" type="ORF">SNEC2469_LOCUS26625</name>
</gene>
<name>A0A813A7N2_9DINO</name>
<evidence type="ECO:0000313" key="3">
    <source>
        <dbReference type="EMBL" id="CAE7853601.1"/>
    </source>
</evidence>
<feature type="non-terminal residue" evidence="3">
    <location>
        <position position="1"/>
    </location>
</feature>